<dbReference type="Proteomes" id="UP000262397">
    <property type="component" value="Segment"/>
</dbReference>
<protein>
    <recommendedName>
        <fullName evidence="1">NrS-1 polymerase-like helicase domain-containing protein</fullName>
    </recommendedName>
</protein>
<keyword evidence="3" id="KW-1185">Reference proteome</keyword>
<organism evidence="2">
    <name type="scientific">Methanobacterium virus Drs3</name>
    <dbReference type="NCBI Taxonomy" id="1430441"/>
    <lineage>
        <taxon>Viruses</taxon>
        <taxon>Duplodnaviria</taxon>
        <taxon>Heunggongvirae</taxon>
        <taxon>Uroviricota</taxon>
        <taxon>Caudoviricetes</taxon>
        <taxon>Methanobavirales</taxon>
        <taxon>Anaerodiviridae</taxon>
        <taxon>Metforvirus</taxon>
        <taxon>Metforvirus limi</taxon>
        <taxon>Metforvirus Drs3</taxon>
    </lineage>
</organism>
<dbReference type="Pfam" id="PF19263">
    <property type="entry name" value="DUF5906"/>
    <property type="match status" value="1"/>
</dbReference>
<dbReference type="SUPFAM" id="SSF52540">
    <property type="entry name" value="P-loop containing nucleoside triphosphate hydrolases"/>
    <property type="match status" value="1"/>
</dbReference>
<evidence type="ECO:0000313" key="2">
    <source>
        <dbReference type="EMBL" id="AXN53392.1"/>
    </source>
</evidence>
<dbReference type="InterPro" id="IPR045455">
    <property type="entry name" value="NrS-1_pol-like_helicase"/>
</dbReference>
<proteinExistence type="predicted"/>
<gene>
    <name evidence="2" type="ORF">Drs3_00011</name>
</gene>
<evidence type="ECO:0000259" key="1">
    <source>
        <dbReference type="Pfam" id="PF19263"/>
    </source>
</evidence>
<evidence type="ECO:0000313" key="3">
    <source>
        <dbReference type="Proteomes" id="UP000262397"/>
    </source>
</evidence>
<dbReference type="EMBL" id="MH674343">
    <property type="protein sequence ID" value="AXN53392.1"/>
    <property type="molecule type" value="Genomic_DNA"/>
</dbReference>
<reference evidence="2" key="1">
    <citation type="submission" date="2018-07" db="EMBL/GenBank/DDBJ databases">
        <authorList>
            <person name="Quirk P.G."/>
            <person name="Krulwich T.A."/>
        </authorList>
    </citation>
    <scope>NUCLEOTIDE SEQUENCE [LARGE SCALE GENOMIC DNA]</scope>
</reference>
<accession>A0A385AH95</accession>
<name>A0A385AH95_9CAUD</name>
<feature type="domain" description="NrS-1 polymerase-like helicase" evidence="1">
    <location>
        <begin position="332"/>
        <end position="445"/>
    </location>
</feature>
<dbReference type="InterPro" id="IPR027417">
    <property type="entry name" value="P-loop_NTPase"/>
</dbReference>
<sequence>MEIESEKQLLGDEEFEKRVLTEKEIATISWDILDLMAIDKEKATLIISKLLYQNDVSFESALKIFEGQVHKSTKNTLERTYTQMLTEEEDLDDTRISDLFLLEGFNEAEATKIEREILKSIQAPRHYGMMISSLGTNKLVVMDPRRKVTFLEYIKQINGRDVSTEEIVIKASLKELTVYDNPVAQETRQFKSVWESHLSPGRPIVYGPDSAGEIAAMLNESSYSLVKNKTEDVVKSVFAMMIEQGKATMKTEIDTPGFYYNENKGTIDVIKYDLPQEVTKEELVRGLSTLEDFAEYFQSRKTALATVFKWGLISPFGFAIKQLGGWIKWPFLYGNGGTGKSTLGKMVLYIWGEPDNNTNNVGGGGFDNEARIGDRLKQFTFPLVVDEPGSLFEKKGPSEMIKTAVEHTTSRGKYVGRRYRTIPAYSSVVFTSNHKYPDDDAFDRRFYKILFPRSERKSREERAEFDNKFQMNNTKNCKLHDLKAIGNYFAIEIVNNPSLLELDWQELTNTLLVRLYGEIGRETPSWLLKWAPVETMGDLDDIHMEDIRGFFQEAINQAYGQIQILDEEMRTSKKYDNAVEVKSTDDFKHRVWVVLNERKIPWLLQGSDNMVYITHGLIRALKKKECINESLPSIADLLGWKYSKGAIKSAGFSGAHLRVHRSVFTEFVFPACGDGDHCDGN</sequence>